<evidence type="ECO:0000313" key="3">
    <source>
        <dbReference type="Proteomes" id="UP000593571"/>
    </source>
</evidence>
<dbReference type="EMBL" id="JACASE010000010">
    <property type="protein sequence ID" value="KAF6431775.1"/>
    <property type="molecule type" value="Genomic_DNA"/>
</dbReference>
<feature type="compositionally biased region" description="Basic and acidic residues" evidence="1">
    <location>
        <begin position="1"/>
        <end position="11"/>
    </location>
</feature>
<proteinExistence type="predicted"/>
<feature type="compositionally biased region" description="Basic and acidic residues" evidence="1">
    <location>
        <begin position="169"/>
        <end position="179"/>
    </location>
</feature>
<feature type="compositionally biased region" description="Basic residues" evidence="1">
    <location>
        <begin position="12"/>
        <end position="21"/>
    </location>
</feature>
<comment type="caution">
    <text evidence="2">The sequence shown here is derived from an EMBL/GenBank/DDBJ whole genome shotgun (WGS) entry which is preliminary data.</text>
</comment>
<evidence type="ECO:0000313" key="2">
    <source>
        <dbReference type="EMBL" id="KAF6431775.1"/>
    </source>
</evidence>
<organism evidence="2 3">
    <name type="scientific">Rousettus aegyptiacus</name>
    <name type="common">Egyptian fruit bat</name>
    <name type="synonym">Pteropus aegyptiacus</name>
    <dbReference type="NCBI Taxonomy" id="9407"/>
    <lineage>
        <taxon>Eukaryota</taxon>
        <taxon>Metazoa</taxon>
        <taxon>Chordata</taxon>
        <taxon>Craniata</taxon>
        <taxon>Vertebrata</taxon>
        <taxon>Euteleostomi</taxon>
        <taxon>Mammalia</taxon>
        <taxon>Eutheria</taxon>
        <taxon>Laurasiatheria</taxon>
        <taxon>Chiroptera</taxon>
        <taxon>Yinpterochiroptera</taxon>
        <taxon>Pteropodoidea</taxon>
        <taxon>Pteropodidae</taxon>
        <taxon>Rousettinae</taxon>
        <taxon>Rousettus</taxon>
    </lineage>
</organism>
<dbReference type="AlphaFoldDB" id="A0A7J8E915"/>
<feature type="region of interest" description="Disordered" evidence="1">
    <location>
        <begin position="113"/>
        <end position="132"/>
    </location>
</feature>
<keyword evidence="3" id="KW-1185">Reference proteome</keyword>
<reference evidence="2 3" key="1">
    <citation type="journal article" date="2020" name="Nature">
        <title>Six reference-quality genomes reveal evolution of bat adaptations.</title>
        <authorList>
            <person name="Jebb D."/>
            <person name="Huang Z."/>
            <person name="Pippel M."/>
            <person name="Hughes G.M."/>
            <person name="Lavrichenko K."/>
            <person name="Devanna P."/>
            <person name="Winkler S."/>
            <person name="Jermiin L.S."/>
            <person name="Skirmuntt E.C."/>
            <person name="Katzourakis A."/>
            <person name="Burkitt-Gray L."/>
            <person name="Ray D.A."/>
            <person name="Sullivan K.A.M."/>
            <person name="Roscito J.G."/>
            <person name="Kirilenko B.M."/>
            <person name="Davalos L.M."/>
            <person name="Corthals A.P."/>
            <person name="Power M.L."/>
            <person name="Jones G."/>
            <person name="Ransome R.D."/>
            <person name="Dechmann D.K.N."/>
            <person name="Locatelli A.G."/>
            <person name="Puechmaille S.J."/>
            <person name="Fedrigo O."/>
            <person name="Jarvis E.D."/>
            <person name="Hiller M."/>
            <person name="Vernes S.C."/>
            <person name="Myers E.W."/>
            <person name="Teeling E.C."/>
        </authorList>
    </citation>
    <scope>NUCLEOTIDE SEQUENCE [LARGE SCALE GENOMIC DNA]</scope>
    <source>
        <strain evidence="2">MRouAeg1</strain>
        <tissue evidence="2">Muscle</tissue>
    </source>
</reference>
<protein>
    <submittedName>
        <fullName evidence="2">Uncharacterized protein</fullName>
    </submittedName>
</protein>
<feature type="region of interest" description="Disordered" evidence="1">
    <location>
        <begin position="164"/>
        <end position="248"/>
    </location>
</feature>
<feature type="region of interest" description="Disordered" evidence="1">
    <location>
        <begin position="1"/>
        <end position="62"/>
    </location>
</feature>
<dbReference type="Proteomes" id="UP000593571">
    <property type="component" value="Unassembled WGS sequence"/>
</dbReference>
<evidence type="ECO:0000256" key="1">
    <source>
        <dbReference type="SAM" id="MobiDB-lite"/>
    </source>
</evidence>
<name>A0A7J8E915_ROUAE</name>
<sequence>MQVHDGRPGDHRGRKQTLRCHPKAEGAKGRGRGGSTRGAERTPPPRTGSRWGQPVGGGTRRGCPFGCGKGRWVDSPPRLEYLCSLFVKTRPTVTPAPSSCISARPADSVLGEELEAREDEPGTHPRHSPRSRLRRVQWSVFCGHRRSRGAHGGPAYAIPARVRAGVSGRGERSIQRAEQRGPPSPRRAATSKPTGPVRPLLLPDITSWFRRLRPPPEPPRRRPGPPAAGGRRGASAVRGGFRHESPPPCPQALSALALWTALATAAARPLFGLTAPTCGQELGTCRTLGGLRCMVRDGSPKQKTSF</sequence>
<accession>A0A7J8E915</accession>
<gene>
    <name evidence="2" type="ORF">HJG63_008252</name>
</gene>